<dbReference type="Gene3D" id="2.60.120.10">
    <property type="entry name" value="Jelly Rolls"/>
    <property type="match status" value="1"/>
</dbReference>
<sequence>MTAAPANHDVLLENDRVRILDTRIAPGERTPVHTHEWPGSLCVLTWSEIVRYDPDGNVLFDSRTLDAQPAPGASLWAPARGPHATENVGTTELRAIAVELKPPA</sequence>
<dbReference type="AlphaFoldDB" id="A0AAN1XT17"/>
<dbReference type="SUPFAM" id="SSF51182">
    <property type="entry name" value="RmlC-like cupins"/>
    <property type="match status" value="1"/>
</dbReference>
<dbReference type="Proteomes" id="UP001317532">
    <property type="component" value="Chromosome"/>
</dbReference>
<evidence type="ECO:0000313" key="1">
    <source>
        <dbReference type="EMBL" id="BDE05206.1"/>
    </source>
</evidence>
<organism evidence="1 2">
    <name type="scientific">Vulcanimicrobium alpinum</name>
    <dbReference type="NCBI Taxonomy" id="3016050"/>
    <lineage>
        <taxon>Bacteria</taxon>
        <taxon>Bacillati</taxon>
        <taxon>Vulcanimicrobiota</taxon>
        <taxon>Vulcanimicrobiia</taxon>
        <taxon>Vulcanimicrobiales</taxon>
        <taxon>Vulcanimicrobiaceae</taxon>
        <taxon>Vulcanimicrobium</taxon>
    </lineage>
</organism>
<dbReference type="InterPro" id="IPR011051">
    <property type="entry name" value="RmlC_Cupin_sf"/>
</dbReference>
<dbReference type="EMBL" id="AP025523">
    <property type="protein sequence ID" value="BDE05206.1"/>
    <property type="molecule type" value="Genomic_DNA"/>
</dbReference>
<protein>
    <submittedName>
        <fullName evidence="1">Uncharacterized protein</fullName>
    </submittedName>
</protein>
<evidence type="ECO:0000313" key="2">
    <source>
        <dbReference type="Proteomes" id="UP001317532"/>
    </source>
</evidence>
<gene>
    <name evidence="1" type="ORF">WPS_04820</name>
</gene>
<name>A0AAN1XT17_UNVUL</name>
<dbReference type="KEGG" id="vab:WPS_04820"/>
<proteinExistence type="predicted"/>
<reference evidence="1 2" key="1">
    <citation type="journal article" date="2022" name="ISME Commun">
        <title>Vulcanimicrobium alpinus gen. nov. sp. nov., the first cultivated representative of the candidate phylum 'Eremiobacterota', is a metabolically versatile aerobic anoxygenic phototroph.</title>
        <authorList>
            <person name="Yabe S."/>
            <person name="Muto K."/>
            <person name="Abe K."/>
            <person name="Yokota A."/>
            <person name="Staudigel H."/>
            <person name="Tebo B.M."/>
        </authorList>
    </citation>
    <scope>NUCLEOTIDE SEQUENCE [LARGE SCALE GENOMIC DNA]</scope>
    <source>
        <strain evidence="1 2">WC8-2</strain>
    </source>
</reference>
<accession>A0AAN1XT17</accession>
<dbReference type="InterPro" id="IPR014710">
    <property type="entry name" value="RmlC-like_jellyroll"/>
</dbReference>
<keyword evidence="2" id="KW-1185">Reference proteome</keyword>